<sequence>MSAPQAADTNDALLLRAGRRAWAAAGIAGVLVLVFLLLREVSILVTPLVVAMFPAAVLTPVASWLKRKGVPGSVAALLLLLALLAVLGLGLWFVVPRFVGQVPELVDSVREAFADLEALLADTPVTLPFDIGDGGLAAAAQQAFDSFDAGAGEVVGQGLDLVSRVVDLGTALLIFLVALFFYLRDGDRIWAGVTSLLPRTTRRHVRRASGQLWWTLGAYFRAQALVALVDAVAIGIGLLVLGVPLALPLALLVFFGGFFPIVGAVASGIVAVLVALADQGLGTALLVLGLVLLVQQVEGNLLEPLIISPILRLHPFAVILAVSAGAVTYGVLGAFLGVPLAACLGRVVDYARGRRPAAGPGSDPDDDEPAWDGAGEEPDPDGEDPDAASAGSEPGDSDGTRRTATGAIRVGDRDTDQ</sequence>
<organism evidence="10 11">
    <name type="scientific">Geodermatophilus obscurus</name>
    <dbReference type="NCBI Taxonomy" id="1861"/>
    <lineage>
        <taxon>Bacteria</taxon>
        <taxon>Bacillati</taxon>
        <taxon>Actinomycetota</taxon>
        <taxon>Actinomycetes</taxon>
        <taxon>Geodermatophilales</taxon>
        <taxon>Geodermatophilaceae</taxon>
        <taxon>Geodermatophilus</taxon>
    </lineage>
</organism>
<feature type="region of interest" description="Disordered" evidence="8">
    <location>
        <begin position="354"/>
        <end position="417"/>
    </location>
</feature>
<evidence type="ECO:0000256" key="3">
    <source>
        <dbReference type="ARBA" id="ARBA00022448"/>
    </source>
</evidence>
<dbReference type="GO" id="GO:0005886">
    <property type="term" value="C:plasma membrane"/>
    <property type="evidence" value="ECO:0007669"/>
    <property type="project" value="UniProtKB-SubCell"/>
</dbReference>
<feature type="transmembrane region" description="Helical" evidence="9">
    <location>
        <begin position="281"/>
        <end position="297"/>
    </location>
</feature>
<keyword evidence="6 9" id="KW-1133">Transmembrane helix</keyword>
<dbReference type="PANTHER" id="PTHR21716:SF53">
    <property type="entry name" value="PERMEASE PERM-RELATED"/>
    <property type="match status" value="1"/>
</dbReference>
<feature type="transmembrane region" description="Helical" evidence="9">
    <location>
        <begin position="21"/>
        <end position="38"/>
    </location>
</feature>
<keyword evidence="5 9" id="KW-0812">Transmembrane</keyword>
<feature type="compositionally biased region" description="Acidic residues" evidence="8">
    <location>
        <begin position="363"/>
        <end position="386"/>
    </location>
</feature>
<evidence type="ECO:0000313" key="11">
    <source>
        <dbReference type="Proteomes" id="UP000184428"/>
    </source>
</evidence>
<accession>A0A1M7U6Y8</accession>
<evidence type="ECO:0000313" key="10">
    <source>
        <dbReference type="EMBL" id="SHN78675.1"/>
    </source>
</evidence>
<keyword evidence="7 9" id="KW-0472">Membrane</keyword>
<feature type="transmembrane region" description="Helical" evidence="9">
    <location>
        <begin position="212"/>
        <end position="243"/>
    </location>
</feature>
<dbReference type="GO" id="GO:0055085">
    <property type="term" value="P:transmembrane transport"/>
    <property type="evidence" value="ECO:0007669"/>
    <property type="project" value="TreeGrafter"/>
</dbReference>
<dbReference type="EMBL" id="FRDM01000012">
    <property type="protein sequence ID" value="SHN78675.1"/>
    <property type="molecule type" value="Genomic_DNA"/>
</dbReference>
<feature type="transmembrane region" description="Helical" evidence="9">
    <location>
        <begin position="165"/>
        <end position="183"/>
    </location>
</feature>
<name>A0A1M7U6Y8_9ACTN</name>
<evidence type="ECO:0000256" key="7">
    <source>
        <dbReference type="ARBA" id="ARBA00023136"/>
    </source>
</evidence>
<evidence type="ECO:0000256" key="4">
    <source>
        <dbReference type="ARBA" id="ARBA00022475"/>
    </source>
</evidence>
<dbReference type="PANTHER" id="PTHR21716">
    <property type="entry name" value="TRANSMEMBRANE PROTEIN"/>
    <property type="match status" value="1"/>
</dbReference>
<dbReference type="Pfam" id="PF01594">
    <property type="entry name" value="AI-2E_transport"/>
    <property type="match status" value="1"/>
</dbReference>
<evidence type="ECO:0000256" key="6">
    <source>
        <dbReference type="ARBA" id="ARBA00022989"/>
    </source>
</evidence>
<feature type="transmembrane region" description="Helical" evidence="9">
    <location>
        <begin position="249"/>
        <end position="274"/>
    </location>
</feature>
<feature type="transmembrane region" description="Helical" evidence="9">
    <location>
        <begin position="317"/>
        <end position="345"/>
    </location>
</feature>
<evidence type="ECO:0000256" key="9">
    <source>
        <dbReference type="SAM" id="Phobius"/>
    </source>
</evidence>
<keyword evidence="3" id="KW-0813">Transport</keyword>
<feature type="transmembrane region" description="Helical" evidence="9">
    <location>
        <begin position="74"/>
        <end position="95"/>
    </location>
</feature>
<dbReference type="RefSeq" id="WP_072918654.1">
    <property type="nucleotide sequence ID" value="NZ_FRDM01000012.1"/>
</dbReference>
<dbReference type="AlphaFoldDB" id="A0A1M7U6Y8"/>
<dbReference type="Proteomes" id="UP000184428">
    <property type="component" value="Unassembled WGS sequence"/>
</dbReference>
<proteinExistence type="inferred from homology"/>
<protein>
    <submittedName>
        <fullName evidence="10">Predicted PurR-regulated permease PerM</fullName>
    </submittedName>
</protein>
<dbReference type="InterPro" id="IPR002549">
    <property type="entry name" value="AI-2E-like"/>
</dbReference>
<dbReference type="OrthoDB" id="9784366at2"/>
<keyword evidence="4" id="KW-1003">Cell membrane</keyword>
<feature type="transmembrane region" description="Helical" evidence="9">
    <location>
        <begin position="44"/>
        <end position="62"/>
    </location>
</feature>
<evidence type="ECO:0000256" key="5">
    <source>
        <dbReference type="ARBA" id="ARBA00022692"/>
    </source>
</evidence>
<reference evidence="10 11" key="1">
    <citation type="submission" date="2016-12" db="EMBL/GenBank/DDBJ databases">
        <authorList>
            <person name="Song W.-J."/>
            <person name="Kurnit D.M."/>
        </authorList>
    </citation>
    <scope>NUCLEOTIDE SEQUENCE [LARGE SCALE GENOMIC DNA]</scope>
    <source>
        <strain evidence="10 11">DSM 43162</strain>
    </source>
</reference>
<evidence type="ECO:0000256" key="8">
    <source>
        <dbReference type="SAM" id="MobiDB-lite"/>
    </source>
</evidence>
<gene>
    <name evidence="10" type="ORF">SAMN05660350_02658</name>
</gene>
<comment type="subcellular location">
    <subcellularLocation>
        <location evidence="1">Cell membrane</location>
        <topology evidence="1">Multi-pass membrane protein</topology>
    </subcellularLocation>
</comment>
<evidence type="ECO:0000256" key="1">
    <source>
        <dbReference type="ARBA" id="ARBA00004651"/>
    </source>
</evidence>
<comment type="similarity">
    <text evidence="2">Belongs to the autoinducer-2 exporter (AI-2E) (TC 2.A.86) family.</text>
</comment>
<evidence type="ECO:0000256" key="2">
    <source>
        <dbReference type="ARBA" id="ARBA00009773"/>
    </source>
</evidence>